<dbReference type="GO" id="GO:0030436">
    <property type="term" value="P:asexual sporulation"/>
    <property type="evidence" value="ECO:0007669"/>
    <property type="project" value="InterPro"/>
</dbReference>
<evidence type="ECO:0000256" key="3">
    <source>
        <dbReference type="SAM" id="Phobius"/>
    </source>
</evidence>
<dbReference type="PIRSF" id="PIRSF018571">
    <property type="entry name" value="SpoIIGA"/>
    <property type="match status" value="1"/>
</dbReference>
<dbReference type="NCBIfam" id="TIGR02854">
    <property type="entry name" value="spore_II_GA"/>
    <property type="match status" value="1"/>
</dbReference>
<keyword evidence="1 3" id="KW-0472">Membrane</keyword>
<feature type="transmembrane region" description="Helical" evidence="3">
    <location>
        <begin position="6"/>
        <end position="22"/>
    </location>
</feature>
<reference evidence="5" key="1">
    <citation type="submission" date="2015-07" db="EMBL/GenBank/DDBJ databases">
        <title>Draft Genome Sequence of Oceanobacillus picturae Heshi-B3 that Was Isolated from Fermented Rice Bran with Aging Salted Mackerel, Which Was Named Heshiko as Traditional Fermented Seafood in Japan.</title>
        <authorList>
            <person name="Akuzawa S."/>
            <person name="Nakagawa J."/>
            <person name="Kanekatsu T."/>
            <person name="Kanesaki Y."/>
            <person name="Suzuki T."/>
        </authorList>
    </citation>
    <scope>NUCLEOTIDE SEQUENCE [LARGE SCALE GENOMIC DNA]</scope>
    <source>
        <strain evidence="5">Heshi-B3</strain>
    </source>
</reference>
<dbReference type="GO" id="GO:0004190">
    <property type="term" value="F:aspartic-type endopeptidase activity"/>
    <property type="evidence" value="ECO:0007669"/>
    <property type="project" value="UniProtKB-KW"/>
</dbReference>
<keyword evidence="1" id="KW-1003">Cell membrane</keyword>
<feature type="transmembrane region" description="Helical" evidence="3">
    <location>
        <begin position="34"/>
        <end position="53"/>
    </location>
</feature>
<keyword evidence="1" id="KW-0645">Protease</keyword>
<reference evidence="4 5" key="2">
    <citation type="journal article" date="2016" name="Genome Announc.">
        <title>Draft Genome Sequence of Oceanobacillus picturae Heshi-B3, Isolated from Fermented Rice Bran in a Traditional Japanese Seafood Dish.</title>
        <authorList>
            <person name="Akuzawa S."/>
            <person name="Nagaoka J."/>
            <person name="Kanekatsu M."/>
            <person name="Kanesaki Y."/>
            <person name="Suzuki T."/>
        </authorList>
    </citation>
    <scope>NUCLEOTIDE SEQUENCE [LARGE SCALE GENOMIC DNA]</scope>
    <source>
        <strain evidence="4 5">Heshi-B3</strain>
    </source>
</reference>
<evidence type="ECO:0000256" key="1">
    <source>
        <dbReference type="PIRNR" id="PIRNR018571"/>
    </source>
</evidence>
<dbReference type="GO" id="GO:0006508">
    <property type="term" value="P:proteolysis"/>
    <property type="evidence" value="ECO:0007669"/>
    <property type="project" value="UniProtKB-KW"/>
</dbReference>
<sequence length="306" mass="34916">MIIYLDAVWMLNFLLDAMLLLLTQALGREVTKKWRIICGAFIASLLVPITFYFPESFFVGVVGKVLYSIFIICSAFGFKSIYRTLKLLLIFYFSTFSIGGGLLAVHFLIQNPVSLSGSSVLTFNGGFGDPVSWVFVVVGFPIIWWFTKNRMDKHATEKIRYDQLCMVTIQLNNATYSTQGYIDSGNQLTDPITKKPVVICDESFLKNWFKEKDWQLIKASYEDLNFEQLPSEWERFIQIVPYQGVQGKSEFLFTVRPEKLMVYYGEQKLVTSNVLIGIQFAELVKDGSYHCLLQPQIIKLAAISSA</sequence>
<feature type="transmembrane region" description="Helical" evidence="3">
    <location>
        <begin position="130"/>
        <end position="147"/>
    </location>
</feature>
<dbReference type="Proteomes" id="UP000052946">
    <property type="component" value="Unassembled WGS sequence"/>
</dbReference>
<dbReference type="EMBL" id="BBXV01000032">
    <property type="protein sequence ID" value="GAQ18841.1"/>
    <property type="molecule type" value="Genomic_DNA"/>
</dbReference>
<feature type="active site" evidence="2">
    <location>
        <position position="183"/>
    </location>
</feature>
<comment type="subunit">
    <text evidence="1">Self-associates. Interacts with SigE. Interacts with SpoIIR.</text>
</comment>
<dbReference type="Pfam" id="PF03419">
    <property type="entry name" value="Peptidase_U4"/>
    <property type="match status" value="1"/>
</dbReference>
<proteinExistence type="inferred from homology"/>
<dbReference type="GO" id="GO:0030435">
    <property type="term" value="P:sporulation resulting in formation of a cellular spore"/>
    <property type="evidence" value="ECO:0007669"/>
    <property type="project" value="UniProtKB-KW"/>
</dbReference>
<keyword evidence="3" id="KW-0812">Transmembrane</keyword>
<protein>
    <recommendedName>
        <fullName evidence="1">Sporulation sigma-E factor-processing peptidase</fullName>
        <ecNumber evidence="1">3.4.23.-</ecNumber>
    </recommendedName>
    <alternativeName>
        <fullName evidence="1">Membrane-associated aspartic protease</fullName>
    </alternativeName>
    <alternativeName>
        <fullName evidence="1">Stage II sporulation protein GA</fullName>
    </alternativeName>
</protein>
<organism evidence="4 5">
    <name type="scientific">Oceanobacillus picturae</name>
    <dbReference type="NCBI Taxonomy" id="171693"/>
    <lineage>
        <taxon>Bacteria</taxon>
        <taxon>Bacillati</taxon>
        <taxon>Bacillota</taxon>
        <taxon>Bacilli</taxon>
        <taxon>Bacillales</taxon>
        <taxon>Bacillaceae</taxon>
        <taxon>Oceanobacillus</taxon>
    </lineage>
</organism>
<accession>A0A0U9HAJ1</accession>
<comment type="subcellular location">
    <subcellularLocation>
        <location evidence="1">Cell membrane</location>
    </subcellularLocation>
</comment>
<feature type="transmembrane region" description="Helical" evidence="3">
    <location>
        <begin position="89"/>
        <end position="110"/>
    </location>
</feature>
<evidence type="ECO:0000313" key="4">
    <source>
        <dbReference type="EMBL" id="GAQ18841.1"/>
    </source>
</evidence>
<comment type="function">
    <text evidence="1">Probable aspartic protease that is responsible for the proteolytic cleavage of the RNA polymerase sigma E factor (SigE/spoIIGB) to yield the active peptide in the mother cell during sporulation. Responds to a signal from the forespore that is triggered by the extracellular signal protein SpoIIR.</text>
</comment>
<keyword evidence="1" id="KW-0749">Sporulation</keyword>
<keyword evidence="1" id="KW-0378">Hydrolase</keyword>
<evidence type="ECO:0000256" key="2">
    <source>
        <dbReference type="PIRSR" id="PIRSR018571-1"/>
    </source>
</evidence>
<dbReference type="RefSeq" id="WP_058950685.1">
    <property type="nucleotide sequence ID" value="NZ_BBXV01000032.1"/>
</dbReference>
<dbReference type="EC" id="3.4.23.-" evidence="1"/>
<evidence type="ECO:0000313" key="5">
    <source>
        <dbReference type="Proteomes" id="UP000052946"/>
    </source>
</evidence>
<comment type="caution">
    <text evidence="4">The sequence shown here is derived from an EMBL/GenBank/DDBJ whole genome shotgun (WGS) entry which is preliminary data.</text>
</comment>
<feature type="transmembrane region" description="Helical" evidence="3">
    <location>
        <begin position="65"/>
        <end position="82"/>
    </location>
</feature>
<dbReference type="AlphaFoldDB" id="A0A0U9HAJ1"/>
<keyword evidence="1" id="KW-0064">Aspartyl protease</keyword>
<name>A0A0U9HAJ1_9BACI</name>
<dbReference type="InterPro" id="IPR005081">
    <property type="entry name" value="SpoIIGA"/>
</dbReference>
<keyword evidence="3" id="KW-1133">Transmembrane helix</keyword>
<dbReference type="GO" id="GO:0005886">
    <property type="term" value="C:plasma membrane"/>
    <property type="evidence" value="ECO:0007669"/>
    <property type="project" value="UniProtKB-SubCell"/>
</dbReference>
<comment type="similarity">
    <text evidence="1">Belongs to the peptidase U4 family.</text>
</comment>
<gene>
    <name evidence="4" type="ORF">OPHB3_2797</name>
</gene>
<dbReference type="OrthoDB" id="2690199at2"/>